<organism evidence="2 3">
    <name type="scientific">Reticulomyxa filosa</name>
    <dbReference type="NCBI Taxonomy" id="46433"/>
    <lineage>
        <taxon>Eukaryota</taxon>
        <taxon>Sar</taxon>
        <taxon>Rhizaria</taxon>
        <taxon>Retaria</taxon>
        <taxon>Foraminifera</taxon>
        <taxon>Monothalamids</taxon>
        <taxon>Reticulomyxidae</taxon>
        <taxon>Reticulomyxa</taxon>
    </lineage>
</organism>
<gene>
    <name evidence="2" type="ORF">RFI_12958</name>
</gene>
<evidence type="ECO:0000313" key="2">
    <source>
        <dbReference type="EMBL" id="ETO24201.1"/>
    </source>
</evidence>
<protein>
    <submittedName>
        <fullName evidence="2">Uncharacterized protein</fullName>
    </submittedName>
</protein>
<name>X6NDY7_RETFI</name>
<comment type="caution">
    <text evidence="2">The sequence shown here is derived from an EMBL/GenBank/DDBJ whole genome shotgun (WGS) entry which is preliminary data.</text>
</comment>
<reference evidence="2 3" key="1">
    <citation type="journal article" date="2013" name="Curr. Biol.">
        <title>The Genome of the Foraminiferan Reticulomyxa filosa.</title>
        <authorList>
            <person name="Glockner G."/>
            <person name="Hulsmann N."/>
            <person name="Schleicher M."/>
            <person name="Noegel A.A."/>
            <person name="Eichinger L."/>
            <person name="Gallinger C."/>
            <person name="Pawlowski J."/>
            <person name="Sierra R."/>
            <person name="Euteneuer U."/>
            <person name="Pillet L."/>
            <person name="Moustafa A."/>
            <person name="Platzer M."/>
            <person name="Groth M."/>
            <person name="Szafranski K."/>
            <person name="Schliwa M."/>
        </authorList>
    </citation>
    <scope>NUCLEOTIDE SEQUENCE [LARGE SCALE GENOMIC DNA]</scope>
</reference>
<proteinExistence type="predicted"/>
<dbReference type="OrthoDB" id="414175at2759"/>
<evidence type="ECO:0000256" key="1">
    <source>
        <dbReference type="SAM" id="MobiDB-lite"/>
    </source>
</evidence>
<dbReference type="Proteomes" id="UP000023152">
    <property type="component" value="Unassembled WGS sequence"/>
</dbReference>
<feature type="compositionally biased region" description="Acidic residues" evidence="1">
    <location>
        <begin position="1"/>
        <end position="14"/>
    </location>
</feature>
<sequence length="174" mass="20636">MHNEETYDDDDDNNDEFKHSDAKAEHMSGHDDLDIASFSGTMNNTIADKKWGEIYMPHRVWCLVPTLWPKKMDTMKVIALTWGKFCDQLIFVVDQEFGASAPDTYYNATILKINCEYRQSTPDRNIWEKVWKMWYHIGVSVFFPPLQVQIREGRRSKRNFFKKKFSVPSPFFFF</sequence>
<keyword evidence="3" id="KW-1185">Reference proteome</keyword>
<feature type="compositionally biased region" description="Basic and acidic residues" evidence="1">
    <location>
        <begin position="15"/>
        <end position="28"/>
    </location>
</feature>
<feature type="region of interest" description="Disordered" evidence="1">
    <location>
        <begin position="1"/>
        <end position="28"/>
    </location>
</feature>
<dbReference type="EMBL" id="ASPP01009370">
    <property type="protein sequence ID" value="ETO24201.1"/>
    <property type="molecule type" value="Genomic_DNA"/>
</dbReference>
<evidence type="ECO:0000313" key="3">
    <source>
        <dbReference type="Proteomes" id="UP000023152"/>
    </source>
</evidence>
<dbReference type="AlphaFoldDB" id="X6NDY7"/>
<accession>X6NDY7</accession>